<sequence>MTQIYKINHVVEDNINRIYLFIGDEIIDKKDYIDSRGQHIFSAEELENIKKKKIPIQLITSHVIHGDDTIGMIKKKIMQGLKLEISTKELYIFGITEDKLIPSILYNQLTQNKTIPLTEKRLCQLLLNIIEHGCEQSDIINTCKIIGTLGNNISFNEFLNIQDWDLVKSHIIPIGQRLVYKKTIPFGANPYNCTHIDHFIKENIPGIVTTLNTSLLFEVGDLCFNNIFFCTAEEVLTYTSKVTKIEESDILNLYFPLLATKDKIQNLISLQDKRQELYDKEEAQLGATFNTYNKQIDLFYNIYNAANIEAPLNYLNDTPGITAISLVIHPIHNIKFPLEILFKLIHSTSVIPMIKYNPGKNKENIYKFYTANNIAVDGKKIPLLYSSHNNKKTFIIKLSKILSFSKRVSFYINITHDNYTYNLTCSFAENGNINIDIPIINTLSKPLTISQVEDIIRISIKEPILDKIRNYLEQSGYSYVSFNNLNDKNIEIENITWVSQLKISTKINFEKYISCLSTVFAIEKGSLSKLSDVINMRYKRVSIYNKMEAQEAFITEMRKLNIPVPEIIKQLQSNFKITKDNAQLKFADWAQKAQQLTDLFENKKTTIITNIGFPTHIVRDSTNNIITVNINLINNIKYLKFIHIYIDSILRLFSNKKSIRGLTKDVDILCKGKAVDFNDTEEDVEAIVDKNLLDRESAVVEENKF</sequence>
<dbReference type="EMBL" id="MW030571">
    <property type="protein sequence ID" value="QPI16514.1"/>
    <property type="molecule type" value="Genomic_DNA"/>
</dbReference>
<organism evidence="1">
    <name type="scientific">Virus NIOZ-UU159</name>
    <dbReference type="NCBI Taxonomy" id="2763270"/>
    <lineage>
        <taxon>Viruses</taxon>
    </lineage>
</organism>
<gene>
    <name evidence="1" type="ORF">NIOZUU159_00002</name>
</gene>
<evidence type="ECO:0000313" key="1">
    <source>
        <dbReference type="EMBL" id="QPI16514.1"/>
    </source>
</evidence>
<proteinExistence type="predicted"/>
<reference evidence="1" key="1">
    <citation type="submission" date="2020-08" db="EMBL/GenBank/DDBJ databases">
        <title>Bridging the membrane lipid divide: bacteria of the FCB group superphylum have the potential to synthesize archaeal ether lipids.</title>
        <authorList>
            <person name="Villanueva L."/>
            <person name="von Meijenfeldt F.A.B."/>
            <person name="Westbye A.B."/>
            <person name="Yadav S."/>
            <person name="Hopmans E.C."/>
            <person name="Dutilh B.E."/>
            <person name="Sinninghe Damste J.S."/>
        </authorList>
    </citation>
    <scope>NUCLEOTIDE SEQUENCE</scope>
    <source>
        <strain evidence="1">NIOZ-UU159</strain>
    </source>
</reference>
<accession>A0A7S9XE27</accession>
<name>A0A7S9XE27_9VIRU</name>
<protein>
    <submittedName>
        <fullName evidence="1">Uncharacterized protein</fullName>
    </submittedName>
</protein>